<dbReference type="Proteomes" id="UP000429980">
    <property type="component" value="Unassembled WGS sequence"/>
</dbReference>
<organism evidence="3 4">
    <name type="scientific">Bacillus paralicheniformis</name>
    <dbReference type="NCBI Taxonomy" id="1648923"/>
    <lineage>
        <taxon>Bacteria</taxon>
        <taxon>Bacillati</taxon>
        <taxon>Bacillota</taxon>
        <taxon>Bacilli</taxon>
        <taxon>Bacillales</taxon>
        <taxon>Bacillaceae</taxon>
        <taxon>Bacillus</taxon>
    </lineage>
</organism>
<dbReference type="Gene3D" id="1.10.260.40">
    <property type="entry name" value="lambda repressor-like DNA-binding domains"/>
    <property type="match status" value="1"/>
</dbReference>
<protein>
    <submittedName>
        <fullName evidence="3">HTH-type transcriptional regulator ImmR</fullName>
    </submittedName>
</protein>
<evidence type="ECO:0000256" key="1">
    <source>
        <dbReference type="ARBA" id="ARBA00023125"/>
    </source>
</evidence>
<evidence type="ECO:0000313" key="4">
    <source>
        <dbReference type="Proteomes" id="UP000429980"/>
    </source>
</evidence>
<sequence length="128" mass="14900">MTLGERLKIARENKKWSQEKAAEKVGITKSVLSNYERDYRDPDTKTLKRLSDIYEVSTDYLLGKEEKEKNNDEDNPLFNTINEALQELKDEDTLLFMKDGNLDEETALLIKKALKNGIKFVDDLKKKE</sequence>
<dbReference type="CDD" id="cd00093">
    <property type="entry name" value="HTH_XRE"/>
    <property type="match status" value="1"/>
</dbReference>
<dbReference type="PROSITE" id="PS50943">
    <property type="entry name" value="HTH_CROC1"/>
    <property type="match status" value="1"/>
</dbReference>
<keyword evidence="1" id="KW-0238">DNA-binding</keyword>
<keyword evidence="4" id="KW-1185">Reference proteome</keyword>
<gene>
    <name evidence="3" type="ORF">CHCC15381_2169</name>
</gene>
<dbReference type="SMART" id="SM00530">
    <property type="entry name" value="HTH_XRE"/>
    <property type="match status" value="1"/>
</dbReference>
<dbReference type="SUPFAM" id="SSF47413">
    <property type="entry name" value="lambda repressor-like DNA-binding domains"/>
    <property type="match status" value="1"/>
</dbReference>
<comment type="caution">
    <text evidence="3">The sequence shown here is derived from an EMBL/GenBank/DDBJ whole genome shotgun (WGS) entry which is preliminary data.</text>
</comment>
<dbReference type="InterPro" id="IPR001387">
    <property type="entry name" value="Cro/C1-type_HTH"/>
</dbReference>
<evidence type="ECO:0000259" key="2">
    <source>
        <dbReference type="PROSITE" id="PS50943"/>
    </source>
</evidence>
<dbReference type="RefSeq" id="WP_095646288.1">
    <property type="nucleotide sequence ID" value="NZ_CP083398.1"/>
</dbReference>
<proteinExistence type="predicted"/>
<dbReference type="PANTHER" id="PTHR46558:SF13">
    <property type="entry name" value="HTH-TYPE TRANSCRIPTIONAL REGULATOR IMMR"/>
    <property type="match status" value="1"/>
</dbReference>
<dbReference type="PANTHER" id="PTHR46558">
    <property type="entry name" value="TRACRIPTIONAL REGULATORY PROTEIN-RELATED-RELATED"/>
    <property type="match status" value="1"/>
</dbReference>
<dbReference type="EMBL" id="NILF01000016">
    <property type="protein sequence ID" value="TWL43313.1"/>
    <property type="molecule type" value="Genomic_DNA"/>
</dbReference>
<name>A0ABY3G034_9BACI</name>
<evidence type="ECO:0000313" key="3">
    <source>
        <dbReference type="EMBL" id="TWL43313.1"/>
    </source>
</evidence>
<reference evidence="3 4" key="1">
    <citation type="submission" date="2019-06" db="EMBL/GenBank/DDBJ databases">
        <title>Genome sequence analysis of &gt;100 Bacillus licheniformis strains suggests intrinsic resistance to this species.</title>
        <authorList>
            <person name="Wels M."/>
            <person name="Siezen R.J."/>
            <person name="Johansen E."/>
            <person name="Stuer-Lauridsen B."/>
            <person name="Bjerre K."/>
            <person name="Nielsen B.K.K."/>
        </authorList>
    </citation>
    <scope>NUCLEOTIDE SEQUENCE [LARGE SCALE GENOMIC DNA]</scope>
    <source>
        <strain evidence="3 4">BAC-15381</strain>
    </source>
</reference>
<dbReference type="Pfam" id="PF01381">
    <property type="entry name" value="HTH_3"/>
    <property type="match status" value="1"/>
</dbReference>
<accession>A0ABY3G034</accession>
<feature type="domain" description="HTH cro/C1-type" evidence="2">
    <location>
        <begin position="7"/>
        <end position="61"/>
    </location>
</feature>
<dbReference type="InterPro" id="IPR010982">
    <property type="entry name" value="Lambda_DNA-bd_dom_sf"/>
</dbReference>